<dbReference type="AlphaFoldDB" id="A0AAE1XTI7"/>
<keyword evidence="3" id="KW-1185">Reference proteome</keyword>
<feature type="compositionally biased region" description="Acidic residues" evidence="1">
    <location>
        <begin position="27"/>
        <end position="42"/>
    </location>
</feature>
<feature type="compositionally biased region" description="Basic residues" evidence="1">
    <location>
        <begin position="1"/>
        <end position="10"/>
    </location>
</feature>
<feature type="compositionally biased region" description="Basic and acidic residues" evidence="1">
    <location>
        <begin position="60"/>
        <end position="70"/>
    </location>
</feature>
<evidence type="ECO:0000313" key="2">
    <source>
        <dbReference type="EMBL" id="KAK4417331.1"/>
    </source>
</evidence>
<protein>
    <submittedName>
        <fullName evidence="2">Uncharacterized protein</fullName>
    </submittedName>
</protein>
<evidence type="ECO:0000313" key="3">
    <source>
        <dbReference type="Proteomes" id="UP001293254"/>
    </source>
</evidence>
<accession>A0AAE1XTI7</accession>
<organism evidence="2 3">
    <name type="scientific">Sesamum alatum</name>
    <dbReference type="NCBI Taxonomy" id="300844"/>
    <lineage>
        <taxon>Eukaryota</taxon>
        <taxon>Viridiplantae</taxon>
        <taxon>Streptophyta</taxon>
        <taxon>Embryophyta</taxon>
        <taxon>Tracheophyta</taxon>
        <taxon>Spermatophyta</taxon>
        <taxon>Magnoliopsida</taxon>
        <taxon>eudicotyledons</taxon>
        <taxon>Gunneridae</taxon>
        <taxon>Pentapetalae</taxon>
        <taxon>asterids</taxon>
        <taxon>lamiids</taxon>
        <taxon>Lamiales</taxon>
        <taxon>Pedaliaceae</taxon>
        <taxon>Sesamum</taxon>
    </lineage>
</organism>
<sequence>MARVKARVKARGKDKGKGKGKGKKLVDEDDADKPEDVDEPEDVGLNATENEENMDVGVHNVEENRDVGVRNVEENMDVGVDDALESEYDMGDDMQSPGLEQIQLDAPFSKDQQGSSSSNNPRKRKHCIYEDPNRANLNVSESEVNGQQPILPPVNQGVPHEDIEVGAAADIITEPGPSILTQPGSLTQPTVQGPSMYEQLQMAHTNMAVQPQVVLQPRLNIRAPPMSGTSFMPCFSIRPAQPVPKAIIKENGQVCGSFRFSKDSTIWSSKEKIDVFVTDNAFGVLHFQIVDYCTFSSSTISGMKHEVCSMLGFDEMLFISYPENTYGVM</sequence>
<feature type="region of interest" description="Disordered" evidence="1">
    <location>
        <begin position="1"/>
        <end position="70"/>
    </location>
</feature>
<comment type="caution">
    <text evidence="2">The sequence shown here is derived from an EMBL/GenBank/DDBJ whole genome shotgun (WGS) entry which is preliminary data.</text>
</comment>
<reference evidence="2" key="1">
    <citation type="submission" date="2020-06" db="EMBL/GenBank/DDBJ databases">
        <authorList>
            <person name="Li T."/>
            <person name="Hu X."/>
            <person name="Zhang T."/>
            <person name="Song X."/>
            <person name="Zhang H."/>
            <person name="Dai N."/>
            <person name="Sheng W."/>
            <person name="Hou X."/>
            <person name="Wei L."/>
        </authorList>
    </citation>
    <scope>NUCLEOTIDE SEQUENCE</scope>
    <source>
        <strain evidence="2">3651</strain>
        <tissue evidence="2">Leaf</tissue>
    </source>
</reference>
<dbReference type="Proteomes" id="UP001293254">
    <property type="component" value="Unassembled WGS sequence"/>
</dbReference>
<evidence type="ECO:0000256" key="1">
    <source>
        <dbReference type="SAM" id="MobiDB-lite"/>
    </source>
</evidence>
<gene>
    <name evidence="2" type="ORF">Salat_2558700</name>
</gene>
<name>A0AAE1XTI7_9LAMI</name>
<reference evidence="2" key="2">
    <citation type="journal article" date="2024" name="Plant">
        <title>Genomic evolution and insights into agronomic trait innovations of Sesamum species.</title>
        <authorList>
            <person name="Miao H."/>
            <person name="Wang L."/>
            <person name="Qu L."/>
            <person name="Liu H."/>
            <person name="Sun Y."/>
            <person name="Le M."/>
            <person name="Wang Q."/>
            <person name="Wei S."/>
            <person name="Zheng Y."/>
            <person name="Lin W."/>
            <person name="Duan Y."/>
            <person name="Cao H."/>
            <person name="Xiong S."/>
            <person name="Wang X."/>
            <person name="Wei L."/>
            <person name="Li C."/>
            <person name="Ma Q."/>
            <person name="Ju M."/>
            <person name="Zhao R."/>
            <person name="Li G."/>
            <person name="Mu C."/>
            <person name="Tian Q."/>
            <person name="Mei H."/>
            <person name="Zhang T."/>
            <person name="Gao T."/>
            <person name="Zhang H."/>
        </authorList>
    </citation>
    <scope>NUCLEOTIDE SEQUENCE</scope>
    <source>
        <strain evidence="2">3651</strain>
    </source>
</reference>
<proteinExistence type="predicted"/>
<dbReference type="EMBL" id="JACGWO010000010">
    <property type="protein sequence ID" value="KAK4417331.1"/>
    <property type="molecule type" value="Genomic_DNA"/>
</dbReference>